<dbReference type="Proteomes" id="UP000183076">
    <property type="component" value="Unassembled WGS sequence"/>
</dbReference>
<evidence type="ECO:0000313" key="2">
    <source>
        <dbReference type="Proteomes" id="UP000183076"/>
    </source>
</evidence>
<name>A0A1H3DUQ0_9RHOB</name>
<protein>
    <submittedName>
        <fullName evidence="1">Pentapeptide repeat-containing protein</fullName>
    </submittedName>
</protein>
<dbReference type="RefSeq" id="WP_074637707.1">
    <property type="nucleotide sequence ID" value="NZ_CP160849.1"/>
</dbReference>
<dbReference type="GeneID" id="94022298"/>
<gene>
    <name evidence="1" type="ORF">SAMN04488041_11224</name>
</gene>
<proteinExistence type="predicted"/>
<dbReference type="SUPFAM" id="SSF141571">
    <property type="entry name" value="Pentapeptide repeat-like"/>
    <property type="match status" value="1"/>
</dbReference>
<dbReference type="AlphaFoldDB" id="A0A1H3DUQ0"/>
<dbReference type="Gene3D" id="2.160.20.80">
    <property type="entry name" value="E3 ubiquitin-protein ligase SopA"/>
    <property type="match status" value="1"/>
</dbReference>
<organism evidence="1 2">
    <name type="scientific">Sulfitobacter pontiacus</name>
    <dbReference type="NCBI Taxonomy" id="60137"/>
    <lineage>
        <taxon>Bacteria</taxon>
        <taxon>Pseudomonadati</taxon>
        <taxon>Pseudomonadota</taxon>
        <taxon>Alphaproteobacteria</taxon>
        <taxon>Rhodobacterales</taxon>
        <taxon>Roseobacteraceae</taxon>
        <taxon>Sulfitobacter</taxon>
    </lineage>
</organism>
<sequence length="389" mass="44447">MKNDVILSEIYPDKEVRGALQKITSLDEDFATIADAIGLEKEHDFQQSNLRKVDFSYSDLRGFNFAGADLTQSYGLDILIDETTTFVGATLAGSVFEKQVREQDFFRSHGTAARLYEMLKSGDTYDVSQWISSRSGYLGTMQLKDLSEDDAAVLCQKLITDEIDLTKRTTLFYHLKDFTHSQRELYSIVSDFVAFHLDNPSVIRSFVKVAGDLLSKDPFVAKTILKLCTHRDDSVREVAFSAVSYTPLFVRNFEGVCKLFFADQNRHIRKKFILETAAKLSNSHVLSVNTVGENRNADPENVLDFDEMLRERGIIKVHASQKHRQSQQSSREILERQQEVLVVTPVIGKILERRGVEWVDDAKSRSSARYDDFYRYLATKIDNGFKRSR</sequence>
<reference evidence="2" key="1">
    <citation type="submission" date="2016-10" db="EMBL/GenBank/DDBJ databases">
        <authorList>
            <person name="Varghese N."/>
            <person name="Submissions S."/>
        </authorList>
    </citation>
    <scope>NUCLEOTIDE SEQUENCE [LARGE SCALE GENOMIC DNA]</scope>
    <source>
        <strain evidence="2">DSM 10014</strain>
    </source>
</reference>
<dbReference type="InterPro" id="IPR001646">
    <property type="entry name" value="5peptide_repeat"/>
</dbReference>
<accession>A0A1H3DUQ0</accession>
<evidence type="ECO:0000313" key="1">
    <source>
        <dbReference type="EMBL" id="SDX69339.1"/>
    </source>
</evidence>
<dbReference type="EMBL" id="FNNB01000012">
    <property type="protein sequence ID" value="SDX69339.1"/>
    <property type="molecule type" value="Genomic_DNA"/>
</dbReference>
<dbReference type="Pfam" id="PF00805">
    <property type="entry name" value="Pentapeptide"/>
    <property type="match status" value="1"/>
</dbReference>